<feature type="transmembrane region" description="Helical" evidence="1">
    <location>
        <begin position="208"/>
        <end position="232"/>
    </location>
</feature>
<dbReference type="PANTHER" id="PTHR12174">
    <property type="entry name" value="SIGNAL PEPTIDE PEPTIDASE"/>
    <property type="match status" value="1"/>
</dbReference>
<proteinExistence type="predicted"/>
<dbReference type="InterPro" id="IPR007369">
    <property type="entry name" value="Peptidase_A22B_SPP"/>
</dbReference>
<keyword evidence="1" id="KW-0812">Transmembrane</keyword>
<organism evidence="2 3">
    <name type="scientific">Haemaphysalis longicornis</name>
    <name type="common">Bush tick</name>
    <dbReference type="NCBI Taxonomy" id="44386"/>
    <lineage>
        <taxon>Eukaryota</taxon>
        <taxon>Metazoa</taxon>
        <taxon>Ecdysozoa</taxon>
        <taxon>Arthropoda</taxon>
        <taxon>Chelicerata</taxon>
        <taxon>Arachnida</taxon>
        <taxon>Acari</taxon>
        <taxon>Parasitiformes</taxon>
        <taxon>Ixodida</taxon>
        <taxon>Ixodoidea</taxon>
        <taxon>Ixodidae</taxon>
        <taxon>Haemaphysalinae</taxon>
        <taxon>Haemaphysalis</taxon>
    </lineage>
</organism>
<evidence type="ECO:0000313" key="3">
    <source>
        <dbReference type="Proteomes" id="UP000821853"/>
    </source>
</evidence>
<dbReference type="EMBL" id="JABSTR010000008">
    <property type="protein sequence ID" value="KAH9378203.1"/>
    <property type="molecule type" value="Genomic_DNA"/>
</dbReference>
<sequence length="334" mass="36957">MGVIKRIQLRCASFSFLLPQHARGSNRAEEAIVVLKATNASPVFFCAAYLPAVKNLPKKEEDAEYHPFLNALNDTECEYERRSFEGKVVLLDRCANTTNDQLIEQAKSAKAAAIVVSIDAKKVRYEQKHNESALMAKLIATSSSFDGSFFAIWIIAMGTVMTGSYWSGVSQHAATSSTSLVPGGDKHSDFSETIGELEERFSMPLSPIYLIIIMFSLASASALFACLEPIVNRIGVGTSKVPERLAICSPEPLEIRHVALGVFAIGVALTWYFFRNNDVFGWALQDILAIAFCINMLKSIHLPNLRMICLLLSLLLVYDVFFVFITPFLQAVNR</sequence>
<dbReference type="GO" id="GO:0098553">
    <property type="term" value="C:lumenal side of endoplasmic reticulum membrane"/>
    <property type="evidence" value="ECO:0007669"/>
    <property type="project" value="TreeGrafter"/>
</dbReference>
<comment type="caution">
    <text evidence="2">The sequence shown here is derived from an EMBL/GenBank/DDBJ whole genome shotgun (WGS) entry which is preliminary data.</text>
</comment>
<evidence type="ECO:0000256" key="1">
    <source>
        <dbReference type="SAM" id="Phobius"/>
    </source>
</evidence>
<keyword evidence="1" id="KW-0472">Membrane</keyword>
<feature type="transmembrane region" description="Helical" evidence="1">
    <location>
        <begin position="279"/>
        <end position="297"/>
    </location>
</feature>
<keyword evidence="1" id="KW-1133">Transmembrane helix</keyword>
<dbReference type="GO" id="GO:0033619">
    <property type="term" value="P:membrane protein proteolysis"/>
    <property type="evidence" value="ECO:0007669"/>
    <property type="project" value="TreeGrafter"/>
</dbReference>
<dbReference type="Proteomes" id="UP000821853">
    <property type="component" value="Unassembled WGS sequence"/>
</dbReference>
<dbReference type="GO" id="GO:0098554">
    <property type="term" value="C:cytoplasmic side of endoplasmic reticulum membrane"/>
    <property type="evidence" value="ECO:0007669"/>
    <property type="project" value="TreeGrafter"/>
</dbReference>
<feature type="transmembrane region" description="Helical" evidence="1">
    <location>
        <begin position="309"/>
        <end position="329"/>
    </location>
</feature>
<accession>A0A9J6GST3</accession>
<dbReference type="GO" id="GO:0042500">
    <property type="term" value="F:aspartic endopeptidase activity, intramembrane cleaving"/>
    <property type="evidence" value="ECO:0007669"/>
    <property type="project" value="InterPro"/>
</dbReference>
<protein>
    <submittedName>
        <fullName evidence="2">Uncharacterized protein</fullName>
    </submittedName>
</protein>
<dbReference type="GO" id="GO:0030660">
    <property type="term" value="C:Golgi-associated vesicle membrane"/>
    <property type="evidence" value="ECO:0007669"/>
    <property type="project" value="TreeGrafter"/>
</dbReference>
<dbReference type="GO" id="GO:0005765">
    <property type="term" value="C:lysosomal membrane"/>
    <property type="evidence" value="ECO:0007669"/>
    <property type="project" value="TreeGrafter"/>
</dbReference>
<name>A0A9J6GST3_HAELO</name>
<dbReference type="AlphaFoldDB" id="A0A9J6GST3"/>
<dbReference type="VEuPathDB" id="VectorBase:HLOH_046117"/>
<reference evidence="2 3" key="1">
    <citation type="journal article" date="2020" name="Cell">
        <title>Large-Scale Comparative Analyses of Tick Genomes Elucidate Their Genetic Diversity and Vector Capacities.</title>
        <authorList>
            <consortium name="Tick Genome and Microbiome Consortium (TIGMIC)"/>
            <person name="Jia N."/>
            <person name="Wang J."/>
            <person name="Shi W."/>
            <person name="Du L."/>
            <person name="Sun Y."/>
            <person name="Zhan W."/>
            <person name="Jiang J.F."/>
            <person name="Wang Q."/>
            <person name="Zhang B."/>
            <person name="Ji P."/>
            <person name="Bell-Sakyi L."/>
            <person name="Cui X.M."/>
            <person name="Yuan T.T."/>
            <person name="Jiang B.G."/>
            <person name="Yang W.F."/>
            <person name="Lam T.T."/>
            <person name="Chang Q.C."/>
            <person name="Ding S.J."/>
            <person name="Wang X.J."/>
            <person name="Zhu J.G."/>
            <person name="Ruan X.D."/>
            <person name="Zhao L."/>
            <person name="Wei J.T."/>
            <person name="Ye R.Z."/>
            <person name="Que T.C."/>
            <person name="Du C.H."/>
            <person name="Zhou Y.H."/>
            <person name="Cheng J.X."/>
            <person name="Dai P.F."/>
            <person name="Guo W.B."/>
            <person name="Han X.H."/>
            <person name="Huang E.J."/>
            <person name="Li L.F."/>
            <person name="Wei W."/>
            <person name="Gao Y.C."/>
            <person name="Liu J.Z."/>
            <person name="Shao H.Z."/>
            <person name="Wang X."/>
            <person name="Wang C.C."/>
            <person name="Yang T.C."/>
            <person name="Huo Q.B."/>
            <person name="Li W."/>
            <person name="Chen H.Y."/>
            <person name="Chen S.E."/>
            <person name="Zhou L.G."/>
            <person name="Ni X.B."/>
            <person name="Tian J.H."/>
            <person name="Sheng Y."/>
            <person name="Liu T."/>
            <person name="Pan Y.S."/>
            <person name="Xia L.Y."/>
            <person name="Li J."/>
            <person name="Zhao F."/>
            <person name="Cao W.C."/>
        </authorList>
    </citation>
    <scope>NUCLEOTIDE SEQUENCE [LARGE SCALE GENOMIC DNA]</scope>
    <source>
        <strain evidence="2">HaeL-2018</strain>
    </source>
</reference>
<keyword evidence="3" id="KW-1185">Reference proteome</keyword>
<feature type="transmembrane region" description="Helical" evidence="1">
    <location>
        <begin position="253"/>
        <end position="273"/>
    </location>
</feature>
<gene>
    <name evidence="2" type="ORF">HPB48_022657</name>
</gene>
<dbReference type="PANTHER" id="PTHR12174:SF103">
    <property type="entry name" value="INTRAMEMBRANE PROTEASE (IMPAS) FAMILY"/>
    <property type="match status" value="1"/>
</dbReference>
<dbReference type="Pfam" id="PF04258">
    <property type="entry name" value="Peptidase_A22B"/>
    <property type="match status" value="1"/>
</dbReference>
<dbReference type="OrthoDB" id="6504432at2759"/>
<dbReference type="OMA" id="CEYERRS"/>
<evidence type="ECO:0000313" key="2">
    <source>
        <dbReference type="EMBL" id="KAH9378203.1"/>
    </source>
</evidence>